<dbReference type="CDD" id="cd02248">
    <property type="entry name" value="Peptidase_C1A"/>
    <property type="match status" value="1"/>
</dbReference>
<dbReference type="InterPro" id="IPR039417">
    <property type="entry name" value="Peptidase_C1A_papain-like"/>
</dbReference>
<evidence type="ECO:0000313" key="5">
    <source>
        <dbReference type="EMBL" id="ASW20662.1"/>
    </source>
</evidence>
<dbReference type="PROSITE" id="PS00639">
    <property type="entry name" value="THIOL_PROTEASE_HIS"/>
    <property type="match status" value="1"/>
</dbReference>
<feature type="signal peptide" evidence="2">
    <location>
        <begin position="1"/>
        <end position="17"/>
    </location>
</feature>
<dbReference type="InterPro" id="IPR038765">
    <property type="entry name" value="Papain-like_cys_pep_sf"/>
</dbReference>
<dbReference type="InterPro" id="IPR013201">
    <property type="entry name" value="Prot_inhib_I29"/>
</dbReference>
<dbReference type="PANTHER" id="PTHR12411">
    <property type="entry name" value="CYSTEINE PROTEASE FAMILY C1-RELATED"/>
    <property type="match status" value="1"/>
</dbReference>
<reference evidence="5" key="1">
    <citation type="journal article" date="2017" name="Insect Biochem. Mol. Biol.">
        <title>Active subsite properties, subsite residues and targeting to lysosomes or midgut lumen of cathepsins L from the beetle Tenebrio molitor.</title>
        <authorList>
            <person name="Damasceno T.F."/>
            <person name="Dias R.O."/>
            <person name="de Oliveira J.R."/>
            <person name="Salinas R.K."/>
            <person name="Juliano M.A."/>
            <person name="Ferreira C."/>
            <person name="Terra W.R."/>
        </authorList>
    </citation>
    <scope>NUCLEOTIDE SEQUENCE</scope>
</reference>
<accession>A0A286MG48</accession>
<proteinExistence type="evidence at transcript level"/>
<dbReference type="AlphaFoldDB" id="A0A286MG48"/>
<dbReference type="InterPro" id="IPR000668">
    <property type="entry name" value="Peptidase_C1A_C"/>
</dbReference>
<dbReference type="GO" id="GO:0006508">
    <property type="term" value="P:proteolysis"/>
    <property type="evidence" value="ECO:0007669"/>
    <property type="project" value="InterPro"/>
</dbReference>
<keyword evidence="2" id="KW-0732">Signal</keyword>
<feature type="domain" description="Cathepsin propeptide inhibitor" evidence="4">
    <location>
        <begin position="33"/>
        <end position="93"/>
    </location>
</feature>
<dbReference type="GO" id="GO:0008234">
    <property type="term" value="F:cysteine-type peptidase activity"/>
    <property type="evidence" value="ECO:0007669"/>
    <property type="project" value="InterPro"/>
</dbReference>
<evidence type="ECO:0000256" key="2">
    <source>
        <dbReference type="SAM" id="SignalP"/>
    </source>
</evidence>
<protein>
    <submittedName>
        <fullName evidence="5">CAL11</fullName>
    </submittedName>
</protein>
<evidence type="ECO:0000256" key="1">
    <source>
        <dbReference type="ARBA" id="ARBA00008455"/>
    </source>
</evidence>
<dbReference type="SMART" id="SM00848">
    <property type="entry name" value="Inhibitor_I29"/>
    <property type="match status" value="1"/>
</dbReference>
<feature type="chain" id="PRO_5018748314" evidence="2">
    <location>
        <begin position="18"/>
        <end position="343"/>
    </location>
</feature>
<name>A0A286MG48_TENMO</name>
<comment type="similarity">
    <text evidence="1">Belongs to the peptidase C1 family.</text>
</comment>
<evidence type="ECO:0000259" key="3">
    <source>
        <dbReference type="SMART" id="SM00645"/>
    </source>
</evidence>
<dbReference type="InterPro" id="IPR013128">
    <property type="entry name" value="Peptidase_C1A"/>
</dbReference>
<sequence>MWRLLVVLATVTTLAESQLSFSISLENLLREEWMAFKLTYNKSYRTPEEENFRREIFIENRRKIAVFNQEYGRGQWTFVQQLNHLADMLHHEFHRNFNGFNRTLRARPRIPNPSTFVPSANVIFPDYVDWREVGAVTPVKNQGQCASCWAFSAAGALEGHNFRKTGRLVELSPQNLMDCSTNFGNEGCSGGLMDPAFEYVRTNPGIDTESSYPYEATNGPCRFRPETVGAECTGYVDIAEGDEKGLEAAVATLGPVAAAMDAGRPTFQFYSDGIYFDPECGNRADDVNHAVLVVGYGTEPSGQKYWLVKNSYGPQWGIGGYVKIAKDANNHCGIATQASYPLV</sequence>
<dbReference type="SMART" id="SM00645">
    <property type="entry name" value="Pept_C1"/>
    <property type="match status" value="1"/>
</dbReference>
<dbReference type="SUPFAM" id="SSF54001">
    <property type="entry name" value="Cysteine proteinases"/>
    <property type="match status" value="1"/>
</dbReference>
<evidence type="ECO:0000259" key="4">
    <source>
        <dbReference type="SMART" id="SM00848"/>
    </source>
</evidence>
<dbReference type="PRINTS" id="PR00705">
    <property type="entry name" value="PAPAIN"/>
</dbReference>
<dbReference type="FunFam" id="3.90.70.10:FF:000109">
    <property type="entry name" value="Cysteine protease"/>
    <property type="match status" value="1"/>
</dbReference>
<dbReference type="EMBL" id="MF178239">
    <property type="protein sequence ID" value="ASW20662.1"/>
    <property type="molecule type" value="mRNA"/>
</dbReference>
<organism evidence="5">
    <name type="scientific">Tenebrio molitor</name>
    <name type="common">Yellow mealworm beetle</name>
    <dbReference type="NCBI Taxonomy" id="7067"/>
    <lineage>
        <taxon>Eukaryota</taxon>
        <taxon>Metazoa</taxon>
        <taxon>Ecdysozoa</taxon>
        <taxon>Arthropoda</taxon>
        <taxon>Hexapoda</taxon>
        <taxon>Insecta</taxon>
        <taxon>Pterygota</taxon>
        <taxon>Neoptera</taxon>
        <taxon>Endopterygota</taxon>
        <taxon>Coleoptera</taxon>
        <taxon>Polyphaga</taxon>
        <taxon>Cucujiformia</taxon>
        <taxon>Tenebrionidae</taxon>
        <taxon>Tenebrio</taxon>
    </lineage>
</organism>
<dbReference type="Pfam" id="PF00112">
    <property type="entry name" value="Peptidase_C1"/>
    <property type="match status" value="1"/>
</dbReference>
<dbReference type="InterPro" id="IPR025660">
    <property type="entry name" value="Pept_his_AS"/>
</dbReference>
<dbReference type="Pfam" id="PF08246">
    <property type="entry name" value="Inhibitor_I29"/>
    <property type="match status" value="1"/>
</dbReference>
<dbReference type="Gene3D" id="3.90.70.10">
    <property type="entry name" value="Cysteine proteinases"/>
    <property type="match status" value="1"/>
</dbReference>
<feature type="domain" description="Peptidase C1A papain C-terminal" evidence="3">
    <location>
        <begin position="124"/>
        <end position="342"/>
    </location>
</feature>